<evidence type="ECO:0000313" key="2">
    <source>
        <dbReference type="Proteomes" id="UP001608902"/>
    </source>
</evidence>
<evidence type="ECO:0000313" key="1">
    <source>
        <dbReference type="EMBL" id="MFH4984686.1"/>
    </source>
</evidence>
<accession>A0ABD6F2W6</accession>
<feature type="non-terminal residue" evidence="1">
    <location>
        <position position="1"/>
    </location>
</feature>
<proteinExistence type="predicted"/>
<sequence>RAPYNSTDRSRGHTLWLIRKPKQLPLNALKRIRFPKRPRSTVRVIKGSDESELSLSCQFEPAHSQLLHIPMINAKSQKDLMNLKANDEVAGTLLITNIHPMLDGLASPSSEQSGFRFDFREEASKTLPFEIHSIRRQPPAPSQEMKERLVVSGVKKRKGRKLPNLCMKNV</sequence>
<gene>
    <name evidence="1" type="ORF">AB6A40_011395</name>
</gene>
<comment type="caution">
    <text evidence="1">The sequence shown here is derived from an EMBL/GenBank/DDBJ whole genome shotgun (WGS) entry which is preliminary data.</text>
</comment>
<dbReference type="AlphaFoldDB" id="A0ABD6F2W6"/>
<organism evidence="1 2">
    <name type="scientific">Gnathostoma spinigerum</name>
    <dbReference type="NCBI Taxonomy" id="75299"/>
    <lineage>
        <taxon>Eukaryota</taxon>
        <taxon>Metazoa</taxon>
        <taxon>Ecdysozoa</taxon>
        <taxon>Nematoda</taxon>
        <taxon>Chromadorea</taxon>
        <taxon>Rhabditida</taxon>
        <taxon>Spirurina</taxon>
        <taxon>Gnathostomatomorpha</taxon>
        <taxon>Gnathostomatoidea</taxon>
        <taxon>Gnathostomatidae</taxon>
        <taxon>Gnathostoma</taxon>
    </lineage>
</organism>
<reference evidence="1 2" key="1">
    <citation type="submission" date="2024-08" db="EMBL/GenBank/DDBJ databases">
        <title>Gnathostoma spinigerum genome.</title>
        <authorList>
            <person name="Gonzalez-Bertolin B."/>
            <person name="Monzon S."/>
            <person name="Zaballos A."/>
            <person name="Jimenez P."/>
            <person name="Dekumyoy P."/>
            <person name="Varona S."/>
            <person name="Cuesta I."/>
            <person name="Sumanam S."/>
            <person name="Adisakwattana P."/>
            <person name="Gasser R.B."/>
            <person name="Hernandez-Gonzalez A."/>
            <person name="Young N.D."/>
            <person name="Perteguer M.J."/>
        </authorList>
    </citation>
    <scope>NUCLEOTIDE SEQUENCE [LARGE SCALE GENOMIC DNA]</scope>
    <source>
        <strain evidence="1">AL3</strain>
        <tissue evidence="1">Liver</tissue>
    </source>
</reference>
<name>A0ABD6F2W6_9BILA</name>
<protein>
    <submittedName>
        <fullName evidence="1">Uncharacterized protein</fullName>
    </submittedName>
</protein>
<keyword evidence="2" id="KW-1185">Reference proteome</keyword>
<dbReference type="Proteomes" id="UP001608902">
    <property type="component" value="Unassembled WGS sequence"/>
</dbReference>
<dbReference type="EMBL" id="JBGFUD010020136">
    <property type="protein sequence ID" value="MFH4984686.1"/>
    <property type="molecule type" value="Genomic_DNA"/>
</dbReference>